<organism evidence="2 3">
    <name type="scientific">Malus baccata</name>
    <name type="common">Siberian crab apple</name>
    <name type="synonym">Pyrus baccata</name>
    <dbReference type="NCBI Taxonomy" id="106549"/>
    <lineage>
        <taxon>Eukaryota</taxon>
        <taxon>Viridiplantae</taxon>
        <taxon>Streptophyta</taxon>
        <taxon>Embryophyta</taxon>
        <taxon>Tracheophyta</taxon>
        <taxon>Spermatophyta</taxon>
        <taxon>Magnoliopsida</taxon>
        <taxon>eudicotyledons</taxon>
        <taxon>Gunneridae</taxon>
        <taxon>Pentapetalae</taxon>
        <taxon>rosids</taxon>
        <taxon>fabids</taxon>
        <taxon>Rosales</taxon>
        <taxon>Rosaceae</taxon>
        <taxon>Amygdaloideae</taxon>
        <taxon>Maleae</taxon>
        <taxon>Malus</taxon>
    </lineage>
</organism>
<evidence type="ECO:0000256" key="1">
    <source>
        <dbReference type="SAM" id="MobiDB-lite"/>
    </source>
</evidence>
<evidence type="ECO:0000313" key="2">
    <source>
        <dbReference type="EMBL" id="TQE00845.1"/>
    </source>
</evidence>
<feature type="compositionally biased region" description="Low complexity" evidence="1">
    <location>
        <begin position="61"/>
        <end position="70"/>
    </location>
</feature>
<accession>A0A540MQ02</accession>
<feature type="compositionally biased region" description="Basic residues" evidence="1">
    <location>
        <begin position="50"/>
        <end position="60"/>
    </location>
</feature>
<proteinExistence type="predicted"/>
<gene>
    <name evidence="2" type="ORF">C1H46_013555</name>
</gene>
<dbReference type="Proteomes" id="UP000315295">
    <property type="component" value="Unassembled WGS sequence"/>
</dbReference>
<dbReference type="AlphaFoldDB" id="A0A540MQ02"/>
<sequence>MLQTCLVVRCSNGHKELAHPNSSHVMQVADDESDRVQQISIRRCEGTKRSLQHQKVKKQKMVSMKKTMLE</sequence>
<evidence type="ECO:0000313" key="3">
    <source>
        <dbReference type="Proteomes" id="UP000315295"/>
    </source>
</evidence>
<protein>
    <submittedName>
        <fullName evidence="2">Uncharacterized protein</fullName>
    </submittedName>
</protein>
<reference evidence="2 3" key="1">
    <citation type="journal article" date="2019" name="G3 (Bethesda)">
        <title>Sequencing of a Wild Apple (Malus baccata) Genome Unravels the Differences Between Cultivated and Wild Apple Species Regarding Disease Resistance and Cold Tolerance.</title>
        <authorList>
            <person name="Chen X."/>
        </authorList>
    </citation>
    <scope>NUCLEOTIDE SEQUENCE [LARGE SCALE GENOMIC DNA]</scope>
    <source>
        <strain evidence="3">cv. Shandingzi</strain>
        <tissue evidence="2">Leaves</tissue>
    </source>
</reference>
<name>A0A540MQ02_MALBA</name>
<comment type="caution">
    <text evidence="2">The sequence shown here is derived from an EMBL/GenBank/DDBJ whole genome shotgun (WGS) entry which is preliminary data.</text>
</comment>
<feature type="region of interest" description="Disordered" evidence="1">
    <location>
        <begin position="47"/>
        <end position="70"/>
    </location>
</feature>
<dbReference type="EMBL" id="VIEB01000205">
    <property type="protein sequence ID" value="TQE00845.1"/>
    <property type="molecule type" value="Genomic_DNA"/>
</dbReference>
<keyword evidence="3" id="KW-1185">Reference proteome</keyword>